<dbReference type="Pfam" id="PF14384">
    <property type="entry name" value="BrnA_antitoxin"/>
    <property type="match status" value="1"/>
</dbReference>
<dbReference type="EMBL" id="JAOVZQ010000001">
    <property type="protein sequence ID" value="MCY0092758.1"/>
    <property type="molecule type" value="Genomic_DNA"/>
</dbReference>
<evidence type="ECO:0000313" key="3">
    <source>
        <dbReference type="Proteomes" id="UP001081283"/>
    </source>
</evidence>
<reference evidence="2" key="1">
    <citation type="submission" date="2022-10" db="EMBL/GenBank/DDBJ databases">
        <title>Hoeflea sp. J2-29, isolated from marine algae.</title>
        <authorList>
            <person name="Kristyanto S."/>
            <person name="Kim J.M."/>
            <person name="Jeon C.O."/>
        </authorList>
    </citation>
    <scope>NUCLEOTIDE SEQUENCE</scope>
    <source>
        <strain evidence="2">J2-29</strain>
    </source>
</reference>
<dbReference type="InterPro" id="IPR025528">
    <property type="entry name" value="BrnA_antitoxin"/>
</dbReference>
<gene>
    <name evidence="2" type="ORF">OEG82_01670</name>
</gene>
<comment type="caution">
    <text evidence="2">The sequence shown here is derived from an EMBL/GenBank/DDBJ whole genome shotgun (WGS) entry which is preliminary data.</text>
</comment>
<feature type="region of interest" description="Disordered" evidence="1">
    <location>
        <begin position="1"/>
        <end position="36"/>
    </location>
</feature>
<accession>A0ABT3YA60</accession>
<feature type="compositionally biased region" description="Basic and acidic residues" evidence="1">
    <location>
        <begin position="10"/>
        <end position="22"/>
    </location>
</feature>
<keyword evidence="3" id="KW-1185">Reference proteome</keyword>
<evidence type="ECO:0000256" key="1">
    <source>
        <dbReference type="SAM" id="MobiDB-lite"/>
    </source>
</evidence>
<dbReference type="RefSeq" id="WP_267610726.1">
    <property type="nucleotide sequence ID" value="NZ_JAOVZQ010000001.1"/>
</dbReference>
<proteinExistence type="predicted"/>
<evidence type="ECO:0000313" key="2">
    <source>
        <dbReference type="EMBL" id="MCY0092758.1"/>
    </source>
</evidence>
<name>A0ABT3YA60_9HYPH</name>
<sequence>MTGKNMKSGSLDDLRRMKERGETQPSVNADPAPDLPRQFWDDAVLVNHTRTKEPISLRVDSDVLEFFKAQGKGHLTRMNAVLRSYVEAQRSKTP</sequence>
<organism evidence="2 3">
    <name type="scientific">Hoeflea ulvae</name>
    <dbReference type="NCBI Taxonomy" id="2983764"/>
    <lineage>
        <taxon>Bacteria</taxon>
        <taxon>Pseudomonadati</taxon>
        <taxon>Pseudomonadota</taxon>
        <taxon>Alphaproteobacteria</taxon>
        <taxon>Hyphomicrobiales</taxon>
        <taxon>Rhizobiaceae</taxon>
        <taxon>Hoeflea</taxon>
    </lineage>
</organism>
<dbReference type="Proteomes" id="UP001081283">
    <property type="component" value="Unassembled WGS sequence"/>
</dbReference>
<protein>
    <submittedName>
        <fullName evidence="2">BrnA antitoxin family protein</fullName>
    </submittedName>
</protein>